<dbReference type="InterPro" id="IPR029030">
    <property type="entry name" value="Caspase-like_dom_sf"/>
</dbReference>
<sequence>MKRALVIGINDYARTPLSGCVNDARAVAQLLERNGDGSPNFEVRTLVSPGDDARAGALSEAIAELFSGEAETALLYFAGHGLLSPDTNTGYLCASDVERGRWGVSLEELLGLANAAHPKIRSSVIVLDSCHSGYAGESAALNAKNTAVIGVGVTILAASHRDQTAGETAGHGVFTGIFLDGLSGACSDICGNVTPAALYSHVDQTLGPWKQRPIYKANVQHFVSLRNVAPKVALETLRRLPTYFPEKGSVFALDPSFEENRANVPGLAHIPINPGNVAILKELQSCNRHGLVVPVDAEHMYDAAVNATGCKLTATGVHYRNLATLNRI</sequence>
<dbReference type="GO" id="GO:0004197">
    <property type="term" value="F:cysteine-type endopeptidase activity"/>
    <property type="evidence" value="ECO:0007669"/>
    <property type="project" value="InterPro"/>
</dbReference>
<dbReference type="GO" id="GO:0006508">
    <property type="term" value="P:proteolysis"/>
    <property type="evidence" value="ECO:0007669"/>
    <property type="project" value="InterPro"/>
</dbReference>
<evidence type="ECO:0000313" key="3">
    <source>
        <dbReference type="Proteomes" id="UP000249577"/>
    </source>
</evidence>
<gene>
    <name evidence="2" type="ORF">DI565_02670</name>
</gene>
<dbReference type="Proteomes" id="UP000249577">
    <property type="component" value="Unassembled WGS sequence"/>
</dbReference>
<protein>
    <submittedName>
        <fullName evidence="2">Peptidase C14 caspase catalytic subunit p20</fullName>
    </submittedName>
</protein>
<dbReference type="Gene3D" id="3.40.50.1460">
    <property type="match status" value="1"/>
</dbReference>
<feature type="domain" description="Peptidase C14 caspase" evidence="1">
    <location>
        <begin position="2"/>
        <end position="217"/>
    </location>
</feature>
<evidence type="ECO:0000313" key="2">
    <source>
        <dbReference type="EMBL" id="PZQ19297.1"/>
    </source>
</evidence>
<dbReference type="SUPFAM" id="SSF52129">
    <property type="entry name" value="Caspase-like"/>
    <property type="match status" value="1"/>
</dbReference>
<accession>A0A2W5MHI0</accession>
<dbReference type="InterPro" id="IPR011600">
    <property type="entry name" value="Pept_C14_caspase"/>
</dbReference>
<reference evidence="2 3" key="1">
    <citation type="submission" date="2017-08" db="EMBL/GenBank/DDBJ databases">
        <title>Infants hospitalized years apart are colonized by the same room-sourced microbial strains.</title>
        <authorList>
            <person name="Brooks B."/>
            <person name="Olm M.R."/>
            <person name="Firek B.A."/>
            <person name="Baker R."/>
            <person name="Thomas B.C."/>
            <person name="Morowitz M.J."/>
            <person name="Banfield J.F."/>
        </authorList>
    </citation>
    <scope>NUCLEOTIDE SEQUENCE [LARGE SCALE GENOMIC DNA]</scope>
    <source>
        <strain evidence="2">S2_005_003_R2_43</strain>
    </source>
</reference>
<evidence type="ECO:0000259" key="1">
    <source>
        <dbReference type="Pfam" id="PF00656"/>
    </source>
</evidence>
<organism evidence="2 3">
    <name type="scientific">Ancylobacter novellus</name>
    <name type="common">Thiobacillus novellus</name>
    <dbReference type="NCBI Taxonomy" id="921"/>
    <lineage>
        <taxon>Bacteria</taxon>
        <taxon>Pseudomonadati</taxon>
        <taxon>Pseudomonadota</taxon>
        <taxon>Alphaproteobacteria</taxon>
        <taxon>Hyphomicrobiales</taxon>
        <taxon>Xanthobacteraceae</taxon>
        <taxon>Ancylobacter</taxon>
    </lineage>
</organism>
<proteinExistence type="predicted"/>
<comment type="caution">
    <text evidence="2">The sequence shown here is derived from an EMBL/GenBank/DDBJ whole genome shotgun (WGS) entry which is preliminary data.</text>
</comment>
<dbReference type="Pfam" id="PF00656">
    <property type="entry name" value="Peptidase_C14"/>
    <property type="match status" value="1"/>
</dbReference>
<dbReference type="EMBL" id="QFPN01000001">
    <property type="protein sequence ID" value="PZQ19297.1"/>
    <property type="molecule type" value="Genomic_DNA"/>
</dbReference>
<name>A0A2W5MHI0_ANCNO</name>
<dbReference type="AlphaFoldDB" id="A0A2W5MHI0"/>